<evidence type="ECO:0008006" key="7">
    <source>
        <dbReference type="Google" id="ProtNLM"/>
    </source>
</evidence>
<reference evidence="5 6" key="1">
    <citation type="submission" date="2016-07" db="EMBL/GenBank/DDBJ databases">
        <title>Genome and transcriptome analysis of iron-reducing fermentative bacteria Anoxybacter fermentans.</title>
        <authorList>
            <person name="Zeng X."/>
            <person name="Shao Z."/>
        </authorList>
    </citation>
    <scope>NUCLEOTIDE SEQUENCE [LARGE SCALE GENOMIC DNA]</scope>
    <source>
        <strain evidence="5 6">DY22613</strain>
    </source>
</reference>
<dbReference type="AlphaFoldDB" id="A0A3S9SVU8"/>
<feature type="domain" description="GerMN" evidence="4">
    <location>
        <begin position="294"/>
        <end position="382"/>
    </location>
</feature>
<dbReference type="OrthoDB" id="9772024at2"/>
<dbReference type="Gene3D" id="3.40.630.40">
    <property type="entry name" value="Zn-dependent exopeptidases"/>
    <property type="match status" value="1"/>
</dbReference>
<dbReference type="CDD" id="cd02696">
    <property type="entry name" value="MurNAc-LAA"/>
    <property type="match status" value="1"/>
</dbReference>
<dbReference type="InterPro" id="IPR019606">
    <property type="entry name" value="GerMN"/>
</dbReference>
<dbReference type="Pfam" id="PF01520">
    <property type="entry name" value="Amidase_3"/>
    <property type="match status" value="1"/>
</dbReference>
<evidence type="ECO:0000259" key="3">
    <source>
        <dbReference type="SMART" id="SM00646"/>
    </source>
</evidence>
<dbReference type="InterPro" id="IPR002508">
    <property type="entry name" value="MurNAc-LAA_cat"/>
</dbReference>
<evidence type="ECO:0000313" key="5">
    <source>
        <dbReference type="EMBL" id="AZR72405.1"/>
    </source>
</evidence>
<dbReference type="KEGG" id="aft:BBF96_02750"/>
<evidence type="ECO:0000256" key="2">
    <source>
        <dbReference type="SAM" id="Phobius"/>
    </source>
</evidence>
<feature type="transmembrane region" description="Helical" evidence="2">
    <location>
        <begin position="12"/>
        <end position="31"/>
    </location>
</feature>
<dbReference type="EMBL" id="CP016379">
    <property type="protein sequence ID" value="AZR72405.1"/>
    <property type="molecule type" value="Genomic_DNA"/>
</dbReference>
<organism evidence="5 6">
    <name type="scientific">Anoxybacter fermentans</name>
    <dbReference type="NCBI Taxonomy" id="1323375"/>
    <lineage>
        <taxon>Bacteria</taxon>
        <taxon>Bacillati</taxon>
        <taxon>Bacillota</taxon>
        <taxon>Clostridia</taxon>
        <taxon>Halanaerobiales</taxon>
        <taxon>Anoxybacter</taxon>
    </lineage>
</organism>
<dbReference type="RefSeq" id="WP_127015740.1">
    <property type="nucleotide sequence ID" value="NZ_CP016379.1"/>
</dbReference>
<evidence type="ECO:0000313" key="6">
    <source>
        <dbReference type="Proteomes" id="UP000267250"/>
    </source>
</evidence>
<dbReference type="PANTHER" id="PTHR30404">
    <property type="entry name" value="N-ACETYLMURAMOYL-L-ALANINE AMIDASE"/>
    <property type="match status" value="1"/>
</dbReference>
<dbReference type="GO" id="GO:0030288">
    <property type="term" value="C:outer membrane-bounded periplasmic space"/>
    <property type="evidence" value="ECO:0007669"/>
    <property type="project" value="TreeGrafter"/>
</dbReference>
<accession>A0A3S9SVU8</accession>
<dbReference type="SUPFAM" id="SSF53187">
    <property type="entry name" value="Zn-dependent exopeptidases"/>
    <property type="match status" value="1"/>
</dbReference>
<evidence type="ECO:0000259" key="4">
    <source>
        <dbReference type="SMART" id="SM00909"/>
    </source>
</evidence>
<keyword evidence="6" id="KW-1185">Reference proteome</keyword>
<feature type="domain" description="MurNAc-LAA" evidence="3">
    <location>
        <begin position="110"/>
        <end position="219"/>
    </location>
</feature>
<keyword evidence="2" id="KW-1133">Transmembrane helix</keyword>
<dbReference type="Pfam" id="PF10646">
    <property type="entry name" value="Germane"/>
    <property type="match status" value="1"/>
</dbReference>
<gene>
    <name evidence="5" type="ORF">BBF96_02750</name>
</gene>
<dbReference type="Proteomes" id="UP000267250">
    <property type="component" value="Chromosome"/>
</dbReference>
<dbReference type="SMART" id="SM00646">
    <property type="entry name" value="Ami_3"/>
    <property type="match status" value="1"/>
</dbReference>
<evidence type="ECO:0000256" key="1">
    <source>
        <dbReference type="ARBA" id="ARBA00022801"/>
    </source>
</evidence>
<dbReference type="GO" id="GO:0009253">
    <property type="term" value="P:peptidoglycan catabolic process"/>
    <property type="evidence" value="ECO:0007669"/>
    <property type="project" value="InterPro"/>
</dbReference>
<dbReference type="SMART" id="SM00909">
    <property type="entry name" value="Germane"/>
    <property type="match status" value="1"/>
</dbReference>
<name>A0A3S9SVU8_9FIRM</name>
<protein>
    <recommendedName>
        <fullName evidence="7">MurNAc-LAA domain-containing protein</fullName>
    </recommendedName>
</protein>
<dbReference type="PANTHER" id="PTHR30404:SF0">
    <property type="entry name" value="N-ACETYLMURAMOYL-L-ALANINE AMIDASE AMIC"/>
    <property type="match status" value="1"/>
</dbReference>
<dbReference type="GO" id="GO:0008745">
    <property type="term" value="F:N-acetylmuramoyl-L-alanine amidase activity"/>
    <property type="evidence" value="ECO:0007669"/>
    <property type="project" value="InterPro"/>
</dbReference>
<keyword evidence="1" id="KW-0378">Hydrolase</keyword>
<dbReference type="InterPro" id="IPR050695">
    <property type="entry name" value="N-acetylmuramoyl_amidase_3"/>
</dbReference>
<proteinExistence type="predicted"/>
<sequence>MQVLFIFIKKKHLLIGLIIIFIFSIGMGFTANLTRLVFYSKLHKIVVIDAGHGSFDPGAYYKGLKEKDINLQVAFILKKLLENSNIEVVMTRTDDSLYNQNRREDIIYRVRKTNEVNADAFISIHVNKFPTSEPFGGQAYYYAGQESKLLAEKIQEQLKAIQPDNYRSVGRGNYYVLKHTKCPAVIVEIGFISNPIDRKRITDPEEQLRIAKAIRNGLIAFFHHQFEANKEQIKRIENNNNHESTNLSDSLELYFAKTTKNGEILLPVHIPLLKEKVLAVSTANKHLTILELIAIEAINQLIKGPENPNLAPVIPPGTVLKSIQINHGLAILNFNHKLVENHWGGAEGEQLTVESIVKTLTTLPGIERVQILVEGESGQTIAGHIIFDQPFTKEMFE</sequence>
<keyword evidence="2" id="KW-0472">Membrane</keyword>
<keyword evidence="2" id="KW-0812">Transmembrane</keyword>